<keyword evidence="2" id="KW-0238">DNA-binding</keyword>
<sequence>MMLQDPTNHRSSQSNNQRHGDTPTELRGVDSSPGHRSGEVVGLRDSPVMDPDDLSGTNKTFPETLRAILSDPNLEAIQWLDHGKAFIIRDRSEFIERILPQYLGKATKYTSFTRKLSRWKFQRTQCGPEEGAWYNEKFTRDSDGELKDMKCAKRKKASSSIGSKLRSPSKKKTVVKATVRKQHHTLPSKKLSKRRSMPLKKRPVDASLFELMAAPKKEPASSCRMMGIAGAPPSLTSSPPPFTPYGTDTTTQSIVNAAVKVLASANTSPTTLSPNHAHHGGSGLFHRTTPSSSAGVPSSLDLLAALRGTQNISNHTSTIPHHHHPVPRLSIQQLLARATSVTR</sequence>
<feature type="compositionally biased region" description="Basic and acidic residues" evidence="5">
    <location>
        <begin position="18"/>
        <end position="28"/>
    </location>
</feature>
<dbReference type="FunFam" id="1.10.10.10:FF:000479">
    <property type="entry name" value="Predicted protein"/>
    <property type="match status" value="1"/>
</dbReference>
<organism evidence="7">
    <name type="scientific">Grammatophora oceanica</name>
    <dbReference type="NCBI Taxonomy" id="210454"/>
    <lineage>
        <taxon>Eukaryota</taxon>
        <taxon>Sar</taxon>
        <taxon>Stramenopiles</taxon>
        <taxon>Ochrophyta</taxon>
        <taxon>Bacillariophyta</taxon>
        <taxon>Fragilariophyceae</taxon>
        <taxon>Fragilariophycidae</taxon>
        <taxon>Rhabdonematales</taxon>
        <taxon>Grammatophoraceae</taxon>
        <taxon>Grammatophora</taxon>
    </lineage>
</organism>
<evidence type="ECO:0000256" key="2">
    <source>
        <dbReference type="ARBA" id="ARBA00023125"/>
    </source>
</evidence>
<gene>
    <name evidence="7" type="ORF">GOCE00092_LOCUS120</name>
    <name evidence="8" type="ORF">GOCE00092_LOCUS121</name>
</gene>
<feature type="region of interest" description="Disordered" evidence="5">
    <location>
        <begin position="180"/>
        <end position="200"/>
    </location>
</feature>
<accession>A0A6U5FFV3</accession>
<dbReference type="EMBL" id="HBGK01000258">
    <property type="protein sequence ID" value="CAD9271215.1"/>
    <property type="molecule type" value="Transcribed_RNA"/>
</dbReference>
<proteinExistence type="inferred from homology"/>
<dbReference type="GO" id="GO:0043565">
    <property type="term" value="F:sequence-specific DNA binding"/>
    <property type="evidence" value="ECO:0007669"/>
    <property type="project" value="InterPro"/>
</dbReference>
<dbReference type="Pfam" id="PF00447">
    <property type="entry name" value="HSF_DNA-bind"/>
    <property type="match status" value="1"/>
</dbReference>
<keyword evidence="3" id="KW-0539">Nucleus</keyword>
<evidence type="ECO:0000256" key="1">
    <source>
        <dbReference type="ARBA" id="ARBA00004123"/>
    </source>
</evidence>
<dbReference type="GO" id="GO:0005634">
    <property type="term" value="C:nucleus"/>
    <property type="evidence" value="ECO:0007669"/>
    <property type="project" value="UniProtKB-SubCell"/>
</dbReference>
<dbReference type="GO" id="GO:0003700">
    <property type="term" value="F:DNA-binding transcription factor activity"/>
    <property type="evidence" value="ECO:0007669"/>
    <property type="project" value="InterPro"/>
</dbReference>
<dbReference type="PANTHER" id="PTHR10015">
    <property type="entry name" value="HEAT SHOCK TRANSCRIPTION FACTOR"/>
    <property type="match status" value="1"/>
</dbReference>
<dbReference type="PANTHER" id="PTHR10015:SF206">
    <property type="entry name" value="HSF-TYPE DNA-BINDING DOMAIN-CONTAINING PROTEIN"/>
    <property type="match status" value="1"/>
</dbReference>
<evidence type="ECO:0000256" key="5">
    <source>
        <dbReference type="SAM" id="MobiDB-lite"/>
    </source>
</evidence>
<dbReference type="InterPro" id="IPR000232">
    <property type="entry name" value="HSF_DNA-bd"/>
</dbReference>
<dbReference type="InterPro" id="IPR036388">
    <property type="entry name" value="WH-like_DNA-bd_sf"/>
</dbReference>
<name>A0A6U5FFV3_9STRA</name>
<dbReference type="Gene3D" id="1.10.10.10">
    <property type="entry name" value="Winged helix-like DNA-binding domain superfamily/Winged helix DNA-binding domain"/>
    <property type="match status" value="1"/>
</dbReference>
<evidence type="ECO:0000259" key="6">
    <source>
        <dbReference type="SMART" id="SM00415"/>
    </source>
</evidence>
<evidence type="ECO:0000256" key="4">
    <source>
        <dbReference type="RuleBase" id="RU004020"/>
    </source>
</evidence>
<comment type="similarity">
    <text evidence="4">Belongs to the HSF family.</text>
</comment>
<evidence type="ECO:0000256" key="3">
    <source>
        <dbReference type="ARBA" id="ARBA00023242"/>
    </source>
</evidence>
<comment type="subcellular location">
    <subcellularLocation>
        <location evidence="1">Nucleus</location>
    </subcellularLocation>
</comment>
<dbReference type="AlphaFoldDB" id="A0A6U5FFV3"/>
<dbReference type="SMART" id="SM00415">
    <property type="entry name" value="HSF"/>
    <property type="match status" value="1"/>
</dbReference>
<evidence type="ECO:0000313" key="7">
    <source>
        <dbReference type="EMBL" id="CAD9271215.1"/>
    </source>
</evidence>
<feature type="compositionally biased region" description="Polar residues" evidence="5">
    <location>
        <begin position="1"/>
        <end position="17"/>
    </location>
</feature>
<feature type="region of interest" description="Disordered" evidence="5">
    <location>
        <begin position="1"/>
        <end position="59"/>
    </location>
</feature>
<reference evidence="7" key="1">
    <citation type="submission" date="2021-01" db="EMBL/GenBank/DDBJ databases">
        <authorList>
            <person name="Corre E."/>
            <person name="Pelletier E."/>
            <person name="Niang G."/>
            <person name="Scheremetjew M."/>
            <person name="Finn R."/>
            <person name="Kale V."/>
            <person name="Holt S."/>
            <person name="Cochrane G."/>
            <person name="Meng A."/>
            <person name="Brown T."/>
            <person name="Cohen L."/>
        </authorList>
    </citation>
    <scope>NUCLEOTIDE SEQUENCE</scope>
    <source>
        <strain evidence="7">CCMP 410</strain>
    </source>
</reference>
<evidence type="ECO:0000313" key="8">
    <source>
        <dbReference type="EMBL" id="CAD9271216.1"/>
    </source>
</evidence>
<feature type="domain" description="HSF-type DNA-binding" evidence="6">
    <location>
        <begin position="57"/>
        <end position="152"/>
    </location>
</feature>
<dbReference type="SUPFAM" id="SSF46785">
    <property type="entry name" value="Winged helix' DNA-binding domain"/>
    <property type="match status" value="1"/>
</dbReference>
<protein>
    <recommendedName>
        <fullName evidence="6">HSF-type DNA-binding domain-containing protein</fullName>
    </recommendedName>
</protein>
<dbReference type="InterPro" id="IPR036390">
    <property type="entry name" value="WH_DNA-bd_sf"/>
</dbReference>
<dbReference type="EMBL" id="HBGK01000259">
    <property type="protein sequence ID" value="CAD9271216.1"/>
    <property type="molecule type" value="Transcribed_RNA"/>
</dbReference>